<dbReference type="PANTHER" id="PTHR43606:SF2">
    <property type="entry name" value="ALKALINE PHOSPHATASE FAMILY PROTEIN (AFU_ORTHOLOGUE AFUA_5G03860)"/>
    <property type="match status" value="1"/>
</dbReference>
<dbReference type="InterPro" id="IPR018946">
    <property type="entry name" value="PhoD-like_MPP"/>
</dbReference>
<name>A0ABV7LW97_9GAMM</name>
<dbReference type="InterPro" id="IPR006311">
    <property type="entry name" value="TAT_signal"/>
</dbReference>
<dbReference type="InterPro" id="IPR029052">
    <property type="entry name" value="Metallo-depent_PP-like"/>
</dbReference>
<dbReference type="InterPro" id="IPR038607">
    <property type="entry name" value="PhoD-like_sf"/>
</dbReference>
<dbReference type="PROSITE" id="PS51318">
    <property type="entry name" value="TAT"/>
    <property type="match status" value="1"/>
</dbReference>
<feature type="domain" description="PhoD-like phosphatase metallophosphatase" evidence="1">
    <location>
        <begin position="148"/>
        <end position="552"/>
    </location>
</feature>
<evidence type="ECO:0000313" key="4">
    <source>
        <dbReference type="Proteomes" id="UP001595640"/>
    </source>
</evidence>
<proteinExistence type="predicted"/>
<feature type="domain" description="Phospholipase D N-terminal" evidence="2">
    <location>
        <begin position="49"/>
        <end position="138"/>
    </location>
</feature>
<keyword evidence="4" id="KW-1185">Reference proteome</keyword>
<dbReference type="CDD" id="cd07389">
    <property type="entry name" value="MPP_PhoD"/>
    <property type="match status" value="1"/>
</dbReference>
<reference evidence="4" key="1">
    <citation type="journal article" date="2019" name="Int. J. Syst. Evol. Microbiol.">
        <title>The Global Catalogue of Microorganisms (GCM) 10K type strain sequencing project: providing services to taxonomists for standard genome sequencing and annotation.</title>
        <authorList>
            <consortium name="The Broad Institute Genomics Platform"/>
            <consortium name="The Broad Institute Genome Sequencing Center for Infectious Disease"/>
            <person name="Wu L."/>
            <person name="Ma J."/>
        </authorList>
    </citation>
    <scope>NUCLEOTIDE SEQUENCE [LARGE SCALE GENOMIC DNA]</scope>
    <source>
        <strain evidence="4">KCTC 12847</strain>
    </source>
</reference>
<dbReference type="InterPro" id="IPR052900">
    <property type="entry name" value="Phospholipid_Metab_Enz"/>
</dbReference>
<dbReference type="Gene3D" id="3.60.21.70">
    <property type="entry name" value="PhoD-like phosphatase"/>
    <property type="match status" value="1"/>
</dbReference>
<dbReference type="PROSITE" id="PS51257">
    <property type="entry name" value="PROKAR_LIPOPROTEIN"/>
    <property type="match status" value="1"/>
</dbReference>
<dbReference type="RefSeq" id="WP_019019620.1">
    <property type="nucleotide sequence ID" value="NZ_BMXD01000008.1"/>
</dbReference>
<evidence type="ECO:0000313" key="3">
    <source>
        <dbReference type="EMBL" id="MFC3290699.1"/>
    </source>
</evidence>
<protein>
    <submittedName>
        <fullName evidence="3">Alkaline phosphatase D family protein</fullName>
    </submittedName>
</protein>
<dbReference type="Pfam" id="PF09423">
    <property type="entry name" value="PhoD"/>
    <property type="match status" value="1"/>
</dbReference>
<dbReference type="Proteomes" id="UP001595640">
    <property type="component" value="Unassembled WGS sequence"/>
</dbReference>
<dbReference type="Pfam" id="PF16655">
    <property type="entry name" value="PhoD_N"/>
    <property type="match status" value="1"/>
</dbReference>
<dbReference type="EMBL" id="JBHRUH010000003">
    <property type="protein sequence ID" value="MFC3290699.1"/>
    <property type="molecule type" value="Genomic_DNA"/>
</dbReference>
<evidence type="ECO:0000259" key="2">
    <source>
        <dbReference type="Pfam" id="PF16655"/>
    </source>
</evidence>
<accession>A0ABV7LW97</accession>
<sequence length="583" mass="64285">MPTLTRREFLKVSTLTAGALSVSFGLTGCSDSDGNNTGNANSRVVEFQHGVASGDPLSDSVMLWTRITPLDEGGSISVNWEVARDAAFTDLTHDGQMTASAAHDYTVKIDVRNLLPGTRYYYRFRAAGISSPTGITATLPLTTDQVRLAVVSCSNYPAGYFHAYAAIADQADSQMLDAVLHLGDYLYEYGMGGYATDAAEALGRTLPEDNATELLTLTDYRKRYALYRTDTDLQSLHARLPWIVVWDDHEVTNDAWESGAENHNEGEGDFTARKYQALQAYFEWLPIRPAREDDKETIYRSFRFGDLVALQMLDTRIIARDEQLDYANYVVSDGHLDTSSLVSDLTDPTRELLGDAQQLWLQSAVTESLSLRWQVLGQQVLMARMALPAELLLQLQEVYAGKADASTLQSLISEYIELKQRQAQGDTLSASEQSRLDTVLPYNLDAWDGYSAARERTLAIFQQAGSNLVVLAGDTHNAWASLLTRQDGTAVGVEFAVSSVSSPGLESYLGDLDSDTLAQALTVLIDDLRYANLSQRGFMIVDFTHAEARAAWYFIDTVKSRDYSLIEGPVWRTPAGSVSLEAV</sequence>
<dbReference type="PANTHER" id="PTHR43606">
    <property type="entry name" value="PHOSPHATASE, PUTATIVE (AFU_ORTHOLOGUE AFUA_6G08710)-RELATED"/>
    <property type="match status" value="1"/>
</dbReference>
<evidence type="ECO:0000259" key="1">
    <source>
        <dbReference type="Pfam" id="PF09423"/>
    </source>
</evidence>
<dbReference type="Gene3D" id="2.60.40.380">
    <property type="entry name" value="Purple acid phosphatase-like, N-terminal"/>
    <property type="match status" value="1"/>
</dbReference>
<dbReference type="InterPro" id="IPR032093">
    <property type="entry name" value="PhoD_N"/>
</dbReference>
<comment type="caution">
    <text evidence="3">The sequence shown here is derived from an EMBL/GenBank/DDBJ whole genome shotgun (WGS) entry which is preliminary data.</text>
</comment>
<dbReference type="SUPFAM" id="SSF56300">
    <property type="entry name" value="Metallo-dependent phosphatases"/>
    <property type="match status" value="1"/>
</dbReference>
<gene>
    <name evidence="3" type="ORF">ACFOEI_01285</name>
</gene>
<organism evidence="3 4">
    <name type="scientific">Modicisalibacter luteus</name>
    <dbReference type="NCBI Taxonomy" id="453962"/>
    <lineage>
        <taxon>Bacteria</taxon>
        <taxon>Pseudomonadati</taxon>
        <taxon>Pseudomonadota</taxon>
        <taxon>Gammaproteobacteria</taxon>
        <taxon>Oceanospirillales</taxon>
        <taxon>Halomonadaceae</taxon>
        <taxon>Modicisalibacter</taxon>
    </lineage>
</organism>